<keyword evidence="8 20" id="KW-0547">Nucleotide-binding</keyword>
<evidence type="ECO:0000256" key="4">
    <source>
        <dbReference type="ARBA" id="ARBA00022679"/>
    </source>
</evidence>
<feature type="transmembrane region" description="Helical" evidence="22">
    <location>
        <begin position="6"/>
        <end position="28"/>
    </location>
</feature>
<keyword evidence="6" id="KW-0548">Nucleotidyltransferase</keyword>
<keyword evidence="11 20" id="KW-0067">ATP-binding</keyword>
<evidence type="ECO:0000256" key="14">
    <source>
        <dbReference type="ARBA" id="ARBA00030885"/>
    </source>
</evidence>
<dbReference type="SUPFAM" id="SSF48452">
    <property type="entry name" value="TPR-like"/>
    <property type="match status" value="1"/>
</dbReference>
<dbReference type="EC" id="2.7.7.108" evidence="15"/>
<evidence type="ECO:0000256" key="17">
    <source>
        <dbReference type="ARBA" id="ARBA00048696"/>
    </source>
</evidence>
<keyword evidence="10" id="KW-0802">TPR repeat</keyword>
<dbReference type="GO" id="GO:0005524">
    <property type="term" value="F:ATP binding"/>
    <property type="evidence" value="ECO:0007669"/>
    <property type="project" value="UniProtKB-KW"/>
</dbReference>
<evidence type="ECO:0000256" key="19">
    <source>
        <dbReference type="PIRSR" id="PIRSR640198-1"/>
    </source>
</evidence>
<dbReference type="GO" id="GO:0070733">
    <property type="term" value="F:AMPylase activity"/>
    <property type="evidence" value="ECO:0007669"/>
    <property type="project" value="UniProtKB-EC"/>
</dbReference>
<feature type="site" description="Important for autoinhibition of adenylyltransferase activity" evidence="21">
    <location>
        <position position="220"/>
    </location>
</feature>
<evidence type="ECO:0000256" key="20">
    <source>
        <dbReference type="PIRSR" id="PIRSR640198-2"/>
    </source>
</evidence>
<comment type="catalytic activity">
    <reaction evidence="16">
        <text>L-threonyl-[protein] + ATP = 3-O-(5'-adenylyl)-L-threonyl-[protein] + diphosphate</text>
        <dbReference type="Rhea" id="RHEA:54292"/>
        <dbReference type="Rhea" id="RHEA-COMP:11060"/>
        <dbReference type="Rhea" id="RHEA-COMP:13847"/>
        <dbReference type="ChEBI" id="CHEBI:30013"/>
        <dbReference type="ChEBI" id="CHEBI:30616"/>
        <dbReference type="ChEBI" id="CHEBI:33019"/>
        <dbReference type="ChEBI" id="CHEBI:138113"/>
        <dbReference type="EC" id="2.7.7.108"/>
    </reaction>
</comment>
<keyword evidence="12 22" id="KW-1133">Transmembrane helix</keyword>
<proteinExistence type="inferred from homology"/>
<evidence type="ECO:0000256" key="10">
    <source>
        <dbReference type="ARBA" id="ARBA00022803"/>
    </source>
</evidence>
<dbReference type="InterPro" id="IPR040198">
    <property type="entry name" value="Fido_containing"/>
</dbReference>
<dbReference type="Proteomes" id="UP001516400">
    <property type="component" value="Unassembled WGS sequence"/>
</dbReference>
<comment type="catalytic activity">
    <reaction evidence="18">
        <text>3-O-(5'-adenylyl)-L-threonyl-[protein] + H2O = L-threonyl-[protein] + AMP + H(+)</text>
        <dbReference type="Rhea" id="RHEA:55932"/>
        <dbReference type="Rhea" id="RHEA-COMP:11060"/>
        <dbReference type="Rhea" id="RHEA-COMP:13847"/>
        <dbReference type="ChEBI" id="CHEBI:15377"/>
        <dbReference type="ChEBI" id="CHEBI:15378"/>
        <dbReference type="ChEBI" id="CHEBI:30013"/>
        <dbReference type="ChEBI" id="CHEBI:138113"/>
        <dbReference type="ChEBI" id="CHEBI:456215"/>
    </reaction>
</comment>
<organism evidence="24 25">
    <name type="scientific">Cryptolaemus montrouzieri</name>
    <dbReference type="NCBI Taxonomy" id="559131"/>
    <lineage>
        <taxon>Eukaryota</taxon>
        <taxon>Metazoa</taxon>
        <taxon>Ecdysozoa</taxon>
        <taxon>Arthropoda</taxon>
        <taxon>Hexapoda</taxon>
        <taxon>Insecta</taxon>
        <taxon>Pterygota</taxon>
        <taxon>Neoptera</taxon>
        <taxon>Endopterygota</taxon>
        <taxon>Coleoptera</taxon>
        <taxon>Polyphaga</taxon>
        <taxon>Cucujiformia</taxon>
        <taxon>Coccinelloidea</taxon>
        <taxon>Coccinellidae</taxon>
        <taxon>Scymninae</taxon>
        <taxon>Scymnini</taxon>
        <taxon>Cryptolaemus</taxon>
    </lineage>
</organism>
<protein>
    <recommendedName>
        <fullName evidence="3">Protein adenylyltransferase Fic</fullName>
        <ecNumber evidence="15">2.7.7.108</ecNumber>
    </recommendedName>
    <alternativeName>
        <fullName evidence="14">De-AMPylase Fic</fullName>
    </alternativeName>
</protein>
<accession>A0ABD2MV69</accession>
<dbReference type="InterPro" id="IPR036597">
    <property type="entry name" value="Fido-like_dom_sf"/>
</dbReference>
<dbReference type="Gene3D" id="1.25.40.10">
    <property type="entry name" value="Tetratricopeptide repeat domain"/>
    <property type="match status" value="1"/>
</dbReference>
<evidence type="ECO:0000256" key="1">
    <source>
        <dbReference type="ARBA" id="ARBA00004167"/>
    </source>
</evidence>
<keyword evidence="13 22" id="KW-0472">Membrane</keyword>
<dbReference type="GO" id="GO:0016787">
    <property type="term" value="F:hydrolase activity"/>
    <property type="evidence" value="ECO:0007669"/>
    <property type="project" value="UniProtKB-KW"/>
</dbReference>
<gene>
    <name evidence="24" type="ORF">HHI36_009391</name>
</gene>
<comment type="similarity">
    <text evidence="2">Belongs to the fic family.</text>
</comment>
<keyword evidence="9" id="KW-0378">Hydrolase</keyword>
<evidence type="ECO:0000256" key="9">
    <source>
        <dbReference type="ARBA" id="ARBA00022801"/>
    </source>
</evidence>
<evidence type="ECO:0000256" key="3">
    <source>
        <dbReference type="ARBA" id="ARBA00014915"/>
    </source>
</evidence>
<evidence type="ECO:0000259" key="23">
    <source>
        <dbReference type="PROSITE" id="PS51459"/>
    </source>
</evidence>
<dbReference type="Gene3D" id="1.10.3290.10">
    <property type="entry name" value="Fido-like domain"/>
    <property type="match status" value="1"/>
</dbReference>
<evidence type="ECO:0000256" key="7">
    <source>
        <dbReference type="ARBA" id="ARBA00022737"/>
    </source>
</evidence>
<feature type="binding site" evidence="20">
    <location>
        <begin position="351"/>
        <end position="358"/>
    </location>
    <ligand>
        <name>ATP</name>
        <dbReference type="ChEBI" id="CHEBI:30616"/>
    </ligand>
</feature>
<evidence type="ECO:0000313" key="24">
    <source>
        <dbReference type="EMBL" id="KAL3270343.1"/>
    </source>
</evidence>
<dbReference type="SUPFAM" id="SSF140931">
    <property type="entry name" value="Fic-like"/>
    <property type="match status" value="1"/>
</dbReference>
<name>A0ABD2MV69_9CUCU</name>
<dbReference type="PANTHER" id="PTHR13504:SF34">
    <property type="entry name" value="PROTEIN ADENYLYLTRANSFERASE FICD"/>
    <property type="match status" value="1"/>
</dbReference>
<dbReference type="PANTHER" id="PTHR13504">
    <property type="entry name" value="FIDO DOMAIN-CONTAINING PROTEIN DDB_G0283145"/>
    <property type="match status" value="1"/>
</dbReference>
<feature type="active site" evidence="19">
    <location>
        <position position="347"/>
    </location>
</feature>
<keyword evidence="4" id="KW-0808">Transferase</keyword>
<dbReference type="EMBL" id="JABFTP020000021">
    <property type="protein sequence ID" value="KAL3270343.1"/>
    <property type="molecule type" value="Genomic_DNA"/>
</dbReference>
<keyword evidence="7" id="KW-0677">Repeat</keyword>
<feature type="domain" description="Fido" evidence="23">
    <location>
        <begin position="269"/>
        <end position="404"/>
    </location>
</feature>
<evidence type="ECO:0000256" key="16">
    <source>
        <dbReference type="ARBA" id="ARBA00047939"/>
    </source>
</evidence>
<reference evidence="24 25" key="1">
    <citation type="journal article" date="2021" name="BMC Biol.">
        <title>Horizontally acquired antibacterial genes associated with adaptive radiation of ladybird beetles.</title>
        <authorList>
            <person name="Li H.S."/>
            <person name="Tang X.F."/>
            <person name="Huang Y.H."/>
            <person name="Xu Z.Y."/>
            <person name="Chen M.L."/>
            <person name="Du X.Y."/>
            <person name="Qiu B.Y."/>
            <person name="Chen P.T."/>
            <person name="Zhang W."/>
            <person name="Slipinski A."/>
            <person name="Escalona H.E."/>
            <person name="Waterhouse R.M."/>
            <person name="Zwick A."/>
            <person name="Pang H."/>
        </authorList>
    </citation>
    <scope>NUCLEOTIDE SEQUENCE [LARGE SCALE GENOMIC DNA]</scope>
    <source>
        <strain evidence="24">SYSU2018</strain>
    </source>
</reference>
<evidence type="ECO:0000256" key="11">
    <source>
        <dbReference type="ARBA" id="ARBA00022840"/>
    </source>
</evidence>
<evidence type="ECO:0000256" key="2">
    <source>
        <dbReference type="ARBA" id="ARBA00009742"/>
    </source>
</evidence>
<dbReference type="PROSITE" id="PS51459">
    <property type="entry name" value="FIDO"/>
    <property type="match status" value="1"/>
</dbReference>
<dbReference type="InterPro" id="IPR003812">
    <property type="entry name" value="Fido"/>
</dbReference>
<feature type="binding site" evidence="20">
    <location>
        <begin position="383"/>
        <end position="384"/>
    </location>
    <ligand>
        <name>ATP</name>
        <dbReference type="ChEBI" id="CHEBI:30616"/>
    </ligand>
</feature>
<evidence type="ECO:0000256" key="22">
    <source>
        <dbReference type="SAM" id="Phobius"/>
    </source>
</evidence>
<dbReference type="Pfam" id="PF02661">
    <property type="entry name" value="Fic"/>
    <property type="match status" value="1"/>
</dbReference>
<evidence type="ECO:0000256" key="6">
    <source>
        <dbReference type="ARBA" id="ARBA00022695"/>
    </source>
</evidence>
<keyword evidence="25" id="KW-1185">Reference proteome</keyword>
<dbReference type="AlphaFoldDB" id="A0ABD2MV69"/>
<feature type="binding site" evidence="20">
    <location>
        <position position="391"/>
    </location>
    <ligand>
        <name>ATP</name>
        <dbReference type="ChEBI" id="CHEBI:30616"/>
    </ligand>
</feature>
<evidence type="ECO:0000313" key="25">
    <source>
        <dbReference type="Proteomes" id="UP001516400"/>
    </source>
</evidence>
<evidence type="ECO:0000256" key="15">
    <source>
        <dbReference type="ARBA" id="ARBA00034531"/>
    </source>
</evidence>
<evidence type="ECO:0000256" key="5">
    <source>
        <dbReference type="ARBA" id="ARBA00022692"/>
    </source>
</evidence>
<keyword evidence="5 22" id="KW-0812">Transmembrane</keyword>
<evidence type="ECO:0000256" key="12">
    <source>
        <dbReference type="ARBA" id="ARBA00022989"/>
    </source>
</evidence>
<sequence>MNGILILTSVIISVLCVLLTFLQHYYFFYKFYRKPSIKYEIPIFDDFIPTDDTSLGYYDYSQDDSVLKSLNALLDPPTLETKKNEQVSESEISNTLQAAIAFRLSGKIHKAMKLFEHAAAMAPADADVLNKYGEFLEQTQKDVVTADELYFKALTYSPDHPAALMNRKRTAQLVDRLDSEMLKAIDSKRDILKEMFSKDSFNSVKKQAYYLHIYHTVGIEGNTMTIDQLKYLLETGQVVTGKSIVEHNEVLGLQLAMKYVKLLTRKNYISINDILGIHRRAMGHVDPVKSGRFRTEKVFIGKHIPPPPEEVPALMEVYEYWLNSEEAQNMHPVRYAALAHYKLVDIHPFSDGNGRTSRLVMNLILIRAGYPPVMVLKEQRDKYYDALNTANSGDVRPFVRFIAQCTIQILDMYMYGTEVISIENGDKNEVMNLI</sequence>
<comment type="subcellular location">
    <subcellularLocation>
        <location evidence="1">Membrane</location>
        <topology evidence="1">Single-pass membrane protein</topology>
    </subcellularLocation>
</comment>
<comment type="catalytic activity">
    <reaction evidence="17">
        <text>L-tyrosyl-[protein] + ATP = O-(5'-adenylyl)-L-tyrosyl-[protein] + diphosphate</text>
        <dbReference type="Rhea" id="RHEA:54288"/>
        <dbReference type="Rhea" id="RHEA-COMP:10136"/>
        <dbReference type="Rhea" id="RHEA-COMP:13846"/>
        <dbReference type="ChEBI" id="CHEBI:30616"/>
        <dbReference type="ChEBI" id="CHEBI:33019"/>
        <dbReference type="ChEBI" id="CHEBI:46858"/>
        <dbReference type="ChEBI" id="CHEBI:83624"/>
        <dbReference type="EC" id="2.7.7.108"/>
    </reaction>
</comment>
<comment type="caution">
    <text evidence="24">The sequence shown here is derived from an EMBL/GenBank/DDBJ whole genome shotgun (WGS) entry which is preliminary data.</text>
</comment>
<dbReference type="InterPro" id="IPR011990">
    <property type="entry name" value="TPR-like_helical_dom_sf"/>
</dbReference>
<evidence type="ECO:0000256" key="18">
    <source>
        <dbReference type="ARBA" id="ARBA00049297"/>
    </source>
</evidence>
<dbReference type="GO" id="GO:0016020">
    <property type="term" value="C:membrane"/>
    <property type="evidence" value="ECO:0007669"/>
    <property type="project" value="UniProtKB-SubCell"/>
</dbReference>
<evidence type="ECO:0000256" key="21">
    <source>
        <dbReference type="PIRSR" id="PIRSR640198-3"/>
    </source>
</evidence>
<evidence type="ECO:0000256" key="13">
    <source>
        <dbReference type="ARBA" id="ARBA00023136"/>
    </source>
</evidence>
<evidence type="ECO:0000256" key="8">
    <source>
        <dbReference type="ARBA" id="ARBA00022741"/>
    </source>
</evidence>